<reference evidence="1 2" key="1">
    <citation type="submission" date="2015-08" db="EMBL/GenBank/DDBJ databases">
        <title>Genomes of Isolates from Cabo Rojo, PR.</title>
        <authorList>
            <person name="Sanchez-Nieves R.L."/>
            <person name="Montalvo-Rodriguez R."/>
        </authorList>
    </citation>
    <scope>NUCLEOTIDE SEQUENCE [LARGE SCALE GENOMIC DNA]</scope>
    <source>
        <strain evidence="1 2">5</strain>
    </source>
</reference>
<dbReference type="AlphaFoldDB" id="A0A0M9APN7"/>
<dbReference type="EMBL" id="LIST01000004">
    <property type="protein sequence ID" value="KOX96309.1"/>
    <property type="molecule type" value="Genomic_DNA"/>
</dbReference>
<gene>
    <name evidence="1" type="ORF">AMR74_12350</name>
</gene>
<evidence type="ECO:0000313" key="1">
    <source>
        <dbReference type="EMBL" id="KOX96309.1"/>
    </source>
</evidence>
<sequence>MKLLRWAAVALVGAVVVVAAAYAVFAGVLIGSDVASYSSDGVTVSDLAYEDALDRADAAGYEVERVGSSGFHPAGIAELDADLGPGYEAFRVTFDHSEATRLWATFYADEGVTVVTVFADGNRGEFTVDDLPPEDWLVDRLTTLFEMDEATAAGDVEELQANVRDAEPDELGAGAPEIRIEEPVAFRATYDELTARATTVTERSVPGSGQHTREYYAGGARLGAIDFVLSRATVTHEVDGYTYRVHLDYHGGIEVDAQTRASRSFEEADVRATFRRMFEEMGIPPETADHLRLEYRGSVW</sequence>
<dbReference type="RefSeq" id="WP_053772353.1">
    <property type="nucleotide sequence ID" value="NZ_LIST01000004.1"/>
</dbReference>
<organism evidence="1 2">
    <name type="scientific">Halorubrum tropicale</name>
    <dbReference type="NCBI Taxonomy" id="1765655"/>
    <lineage>
        <taxon>Archaea</taxon>
        <taxon>Methanobacteriati</taxon>
        <taxon>Methanobacteriota</taxon>
        <taxon>Stenosarchaea group</taxon>
        <taxon>Halobacteria</taxon>
        <taxon>Halobacteriales</taxon>
        <taxon>Haloferacaceae</taxon>
        <taxon>Halorubrum</taxon>
    </lineage>
</organism>
<accession>A0A0M9APN7</accession>
<keyword evidence="2" id="KW-1185">Reference proteome</keyword>
<proteinExistence type="predicted"/>
<protein>
    <submittedName>
        <fullName evidence="1">Uncharacterized protein</fullName>
    </submittedName>
</protein>
<name>A0A0M9APN7_9EURY</name>
<evidence type="ECO:0000313" key="2">
    <source>
        <dbReference type="Proteomes" id="UP000037747"/>
    </source>
</evidence>
<dbReference type="PATRIC" id="fig|1705389.3.peg.4019"/>
<comment type="caution">
    <text evidence="1">The sequence shown here is derived from an EMBL/GenBank/DDBJ whole genome shotgun (WGS) entry which is preliminary data.</text>
</comment>
<dbReference type="OrthoDB" id="132743at2157"/>
<dbReference type="Proteomes" id="UP000037747">
    <property type="component" value="Unassembled WGS sequence"/>
</dbReference>